<dbReference type="PROSITE" id="PS00154">
    <property type="entry name" value="ATPASE_E1_E2"/>
    <property type="match status" value="1"/>
</dbReference>
<dbReference type="Pfam" id="PF13246">
    <property type="entry name" value="Cation_ATPase"/>
    <property type="match status" value="1"/>
</dbReference>
<keyword evidence="8 15" id="KW-0067">ATP-binding</keyword>
<keyword evidence="5 17" id="KW-0812">Transmembrane</keyword>
<dbReference type="SFLD" id="SFLDF00027">
    <property type="entry name" value="p-type_atpase"/>
    <property type="match status" value="1"/>
</dbReference>
<dbReference type="Pfam" id="PF16209">
    <property type="entry name" value="PhoLip_ATPase_N"/>
    <property type="match status" value="1"/>
</dbReference>
<feature type="domain" description="P-type ATPase C-terminal" evidence="20">
    <location>
        <begin position="861"/>
        <end position="1114"/>
    </location>
</feature>
<evidence type="ECO:0000256" key="12">
    <source>
        <dbReference type="ARBA" id="ARBA00023136"/>
    </source>
</evidence>
<feature type="binding site" evidence="15">
    <location>
        <position position="809"/>
    </location>
    <ligand>
        <name>ATP</name>
        <dbReference type="ChEBI" id="CHEBI:30616"/>
    </ligand>
</feature>
<dbReference type="FunFam" id="3.40.1110.10:FF:000188">
    <property type="entry name" value="Phospholipid-transporting ATPase"/>
    <property type="match status" value="1"/>
</dbReference>
<evidence type="ECO:0000256" key="10">
    <source>
        <dbReference type="ARBA" id="ARBA00022967"/>
    </source>
</evidence>
<dbReference type="SUPFAM" id="SSF56784">
    <property type="entry name" value="HAD-like"/>
    <property type="match status" value="1"/>
</dbReference>
<reference evidence="21" key="1">
    <citation type="submission" date="2020-04" db="EMBL/GenBank/DDBJ databases">
        <authorList>
            <person name="Neveu A P."/>
        </authorList>
    </citation>
    <scope>NUCLEOTIDE SEQUENCE</scope>
    <source>
        <tissue evidence="21">Whole embryo</tissue>
    </source>
</reference>
<comment type="subcellular location">
    <subcellularLocation>
        <location evidence="2">Endomembrane system</location>
        <topology evidence="2">Multi-pass membrane protein</topology>
    </subcellularLocation>
    <subcellularLocation>
        <location evidence="17">Membrane</location>
        <topology evidence="17">Multi-pass membrane protein</topology>
    </subcellularLocation>
</comment>
<keyword evidence="7 15" id="KW-0547">Nucleotide-binding</keyword>
<feature type="binding site" evidence="15">
    <location>
        <position position="839"/>
    </location>
    <ligand>
        <name>ATP</name>
        <dbReference type="ChEBI" id="CHEBI:30616"/>
    </ligand>
</feature>
<evidence type="ECO:0000259" key="19">
    <source>
        <dbReference type="Pfam" id="PF16209"/>
    </source>
</evidence>
<evidence type="ECO:0000256" key="18">
    <source>
        <dbReference type="SAM" id="MobiDB-lite"/>
    </source>
</evidence>
<feature type="domain" description="P-type ATPase N-terminal" evidence="19">
    <location>
        <begin position="20"/>
        <end position="84"/>
    </location>
</feature>
<feature type="transmembrane region" description="Helical" evidence="17">
    <location>
        <begin position="925"/>
        <end position="945"/>
    </location>
</feature>
<feature type="binding site" evidence="15">
    <location>
        <position position="678"/>
    </location>
    <ligand>
        <name>ATP</name>
        <dbReference type="ChEBI" id="CHEBI:30616"/>
    </ligand>
</feature>
<dbReference type="NCBIfam" id="TIGR01652">
    <property type="entry name" value="ATPase-Plipid"/>
    <property type="match status" value="1"/>
</dbReference>
<feature type="binding site" evidence="15">
    <location>
        <position position="396"/>
    </location>
    <ligand>
        <name>ATP</name>
        <dbReference type="ChEBI" id="CHEBI:30616"/>
    </ligand>
</feature>
<feature type="transmembrane region" description="Helical" evidence="17">
    <location>
        <begin position="328"/>
        <end position="349"/>
    </location>
</feature>
<dbReference type="InterPro" id="IPR023214">
    <property type="entry name" value="HAD_sf"/>
</dbReference>
<keyword evidence="12 17" id="KW-0472">Membrane</keyword>
<accession>A0A6F9D7Z9</accession>
<dbReference type="SFLD" id="SFLDG00002">
    <property type="entry name" value="C1.7:_P-type_atpase_like"/>
    <property type="match status" value="1"/>
</dbReference>
<evidence type="ECO:0000256" key="4">
    <source>
        <dbReference type="ARBA" id="ARBA00022448"/>
    </source>
</evidence>
<dbReference type="InterPro" id="IPR018303">
    <property type="entry name" value="ATPase_P-typ_P_site"/>
</dbReference>
<feature type="region of interest" description="Disordered" evidence="18">
    <location>
        <begin position="1177"/>
        <end position="1224"/>
    </location>
</feature>
<dbReference type="EMBL" id="LR783203">
    <property type="protein sequence ID" value="CAB3224702.1"/>
    <property type="molecule type" value="mRNA"/>
</dbReference>
<feature type="binding site" evidence="16">
    <location>
        <position position="835"/>
    </location>
    <ligand>
        <name>Mg(2+)</name>
        <dbReference type="ChEBI" id="CHEBI:18420"/>
    </ligand>
</feature>
<organism evidence="21">
    <name type="scientific">Phallusia mammillata</name>
    <dbReference type="NCBI Taxonomy" id="59560"/>
    <lineage>
        <taxon>Eukaryota</taxon>
        <taxon>Metazoa</taxon>
        <taxon>Chordata</taxon>
        <taxon>Tunicata</taxon>
        <taxon>Ascidiacea</taxon>
        <taxon>Phlebobranchia</taxon>
        <taxon>Ascidiidae</taxon>
        <taxon>Phallusia</taxon>
    </lineage>
</organism>
<dbReference type="GO" id="GO:0007030">
    <property type="term" value="P:Golgi organization"/>
    <property type="evidence" value="ECO:0007669"/>
    <property type="project" value="TreeGrafter"/>
</dbReference>
<feature type="binding site" evidence="15">
    <location>
        <position position="539"/>
    </location>
    <ligand>
        <name>ATP</name>
        <dbReference type="ChEBI" id="CHEBI:30616"/>
    </ligand>
</feature>
<keyword evidence="4" id="KW-0813">Transport</keyword>
<dbReference type="PANTHER" id="PTHR24092">
    <property type="entry name" value="PROBABLE PHOSPHOLIPID-TRANSPORTING ATPASE"/>
    <property type="match status" value="1"/>
</dbReference>
<evidence type="ECO:0000256" key="3">
    <source>
        <dbReference type="ARBA" id="ARBA00008109"/>
    </source>
</evidence>
<name>A0A6F9D7Z9_9ASCI</name>
<feature type="transmembrane region" description="Helical" evidence="17">
    <location>
        <begin position="1044"/>
        <end position="1068"/>
    </location>
</feature>
<evidence type="ECO:0000256" key="17">
    <source>
        <dbReference type="RuleBase" id="RU362033"/>
    </source>
</evidence>
<keyword evidence="9 16" id="KW-0460">Magnesium</keyword>
<feature type="transmembrane region" description="Helical" evidence="17">
    <location>
        <begin position="279"/>
        <end position="301"/>
    </location>
</feature>
<comment type="catalytic activity">
    <reaction evidence="13 17">
        <text>ATP + H2O + phospholipidSide 1 = ADP + phosphate + phospholipidSide 2.</text>
        <dbReference type="EC" id="7.6.2.1"/>
    </reaction>
</comment>
<dbReference type="SFLD" id="SFLDS00003">
    <property type="entry name" value="Haloacid_Dehalogenase"/>
    <property type="match status" value="1"/>
</dbReference>
<dbReference type="NCBIfam" id="TIGR01494">
    <property type="entry name" value="ATPase_P-type"/>
    <property type="match status" value="1"/>
</dbReference>
<feature type="binding site" evidence="15">
    <location>
        <position position="679"/>
    </location>
    <ligand>
        <name>ATP</name>
        <dbReference type="ChEBI" id="CHEBI:30616"/>
    </ligand>
</feature>
<keyword evidence="10 17" id="KW-1278">Translocase</keyword>
<dbReference type="InterPro" id="IPR032630">
    <property type="entry name" value="P_typ_ATPase_c"/>
</dbReference>
<dbReference type="SUPFAM" id="SSF81660">
    <property type="entry name" value="Metal cation-transporting ATPase, ATP-binding domain N"/>
    <property type="match status" value="1"/>
</dbReference>
<dbReference type="Gene3D" id="2.70.150.10">
    <property type="entry name" value="Calcium-transporting ATPase, cytoplasmic transduction domain A"/>
    <property type="match status" value="1"/>
</dbReference>
<feature type="transmembrane region" description="Helical" evidence="17">
    <location>
        <begin position="1017"/>
        <end position="1037"/>
    </location>
</feature>
<evidence type="ECO:0000256" key="14">
    <source>
        <dbReference type="PIRSR" id="PIRSR606539-1"/>
    </source>
</evidence>
<dbReference type="SUPFAM" id="SSF81665">
    <property type="entry name" value="Calcium ATPase, transmembrane domain M"/>
    <property type="match status" value="1"/>
</dbReference>
<feature type="transmembrane region" description="Helical" evidence="17">
    <location>
        <begin position="974"/>
        <end position="997"/>
    </location>
</feature>
<evidence type="ECO:0000256" key="6">
    <source>
        <dbReference type="ARBA" id="ARBA00022723"/>
    </source>
</evidence>
<dbReference type="Gene3D" id="3.40.50.1000">
    <property type="entry name" value="HAD superfamily/HAD-like"/>
    <property type="match status" value="1"/>
</dbReference>
<dbReference type="PRINTS" id="PR00119">
    <property type="entry name" value="CATATPASE"/>
</dbReference>
<evidence type="ECO:0000256" key="2">
    <source>
        <dbReference type="ARBA" id="ARBA00004127"/>
    </source>
</evidence>
<evidence type="ECO:0000256" key="9">
    <source>
        <dbReference type="ARBA" id="ARBA00022842"/>
    </source>
</evidence>
<dbReference type="InterPro" id="IPR036412">
    <property type="entry name" value="HAD-like_sf"/>
</dbReference>
<keyword evidence="11 17" id="KW-1133">Transmembrane helix</keyword>
<evidence type="ECO:0000256" key="5">
    <source>
        <dbReference type="ARBA" id="ARBA00022692"/>
    </source>
</evidence>
<dbReference type="GO" id="GO:0016887">
    <property type="term" value="F:ATP hydrolysis activity"/>
    <property type="evidence" value="ECO:0007669"/>
    <property type="project" value="InterPro"/>
</dbReference>
<dbReference type="InterPro" id="IPR001757">
    <property type="entry name" value="P_typ_ATPase"/>
</dbReference>
<dbReference type="Gene3D" id="3.40.1110.10">
    <property type="entry name" value="Calcium-transporting ATPase, cytoplasmic domain N"/>
    <property type="match status" value="1"/>
</dbReference>
<evidence type="ECO:0000256" key="16">
    <source>
        <dbReference type="PIRSR" id="PIRSR606539-3"/>
    </source>
</evidence>
<dbReference type="InterPro" id="IPR008250">
    <property type="entry name" value="ATPase_P-typ_transduc_dom_A_sf"/>
</dbReference>
<dbReference type="FunFam" id="3.40.50.1000:FF:000014">
    <property type="entry name" value="Phospholipid-transporting ATPase"/>
    <property type="match status" value="1"/>
</dbReference>
<evidence type="ECO:0000256" key="8">
    <source>
        <dbReference type="ARBA" id="ARBA00022840"/>
    </source>
</evidence>
<dbReference type="CDD" id="cd02073">
    <property type="entry name" value="P-type_ATPase_APLT_Dnf-like"/>
    <property type="match status" value="1"/>
</dbReference>
<dbReference type="GO" id="GO:0005802">
    <property type="term" value="C:trans-Golgi network"/>
    <property type="evidence" value="ECO:0007669"/>
    <property type="project" value="TreeGrafter"/>
</dbReference>
<dbReference type="GO" id="GO:0005524">
    <property type="term" value="F:ATP binding"/>
    <property type="evidence" value="ECO:0007669"/>
    <property type="project" value="UniProtKB-UniRule"/>
</dbReference>
<feature type="binding site" evidence="15">
    <location>
        <position position="395"/>
    </location>
    <ligand>
        <name>ATP</name>
        <dbReference type="ChEBI" id="CHEBI:30616"/>
    </ligand>
</feature>
<feature type="binding site" evidence="15">
    <location>
        <position position="397"/>
    </location>
    <ligand>
        <name>ATP</name>
        <dbReference type="ChEBI" id="CHEBI:30616"/>
    </ligand>
</feature>
<dbReference type="GO" id="GO:0140327">
    <property type="term" value="F:flippase activity"/>
    <property type="evidence" value="ECO:0007669"/>
    <property type="project" value="UniProtKB-ARBA"/>
</dbReference>
<feature type="binding site" evidence="15">
    <location>
        <position position="498"/>
    </location>
    <ligand>
        <name>ATP</name>
        <dbReference type="ChEBI" id="CHEBI:30616"/>
    </ligand>
</feature>
<gene>
    <name evidence="21" type="primary">Atp8b2</name>
</gene>
<dbReference type="AlphaFoldDB" id="A0A6F9D7Z9"/>
<feature type="binding site" evidence="15">
    <location>
        <position position="597"/>
    </location>
    <ligand>
        <name>ATP</name>
        <dbReference type="ChEBI" id="CHEBI:30616"/>
    </ligand>
</feature>
<dbReference type="GO" id="GO:0045332">
    <property type="term" value="P:phospholipid translocation"/>
    <property type="evidence" value="ECO:0007669"/>
    <property type="project" value="TreeGrafter"/>
</dbReference>
<protein>
    <recommendedName>
        <fullName evidence="17">Phospholipid-transporting ATPase</fullName>
        <ecNumber evidence="17">7.6.2.1</ecNumber>
    </recommendedName>
</protein>
<evidence type="ECO:0000256" key="13">
    <source>
        <dbReference type="ARBA" id="ARBA00034036"/>
    </source>
</evidence>
<feature type="binding site" evidence="15">
    <location>
        <position position="562"/>
    </location>
    <ligand>
        <name>ATP</name>
        <dbReference type="ChEBI" id="CHEBI:30616"/>
    </ligand>
</feature>
<feature type="transmembrane region" description="Helical" evidence="17">
    <location>
        <begin position="892"/>
        <end position="913"/>
    </location>
</feature>
<dbReference type="Pfam" id="PF16212">
    <property type="entry name" value="PhoLip_ATPase_C"/>
    <property type="match status" value="1"/>
</dbReference>
<dbReference type="GO" id="GO:0005548">
    <property type="term" value="F:phospholipid transporter activity"/>
    <property type="evidence" value="ECO:0007669"/>
    <property type="project" value="UniProtKB-ARBA"/>
</dbReference>
<feature type="binding site" evidence="16">
    <location>
        <position position="839"/>
    </location>
    <ligand>
        <name>Mg(2+)</name>
        <dbReference type="ChEBI" id="CHEBI:18420"/>
    </ligand>
</feature>
<evidence type="ECO:0000313" key="21">
    <source>
        <dbReference type="EMBL" id="CAB3224702.1"/>
    </source>
</evidence>
<keyword evidence="6 16" id="KW-0479">Metal-binding</keyword>
<sequence length="1224" mass="139431">METLLCINRREREEQRDLVANDQEYNAKFNYVNNEIKTSRYTWYNFIILNLWEQLHRVVNVYFIVLLILQYIPQISSLNPTTTLIPIVLVLAITAVKDAVDDINRHKSDHSVNTRKSRMLKNGELTKEQWKNINVGNVIKLRNNEHVTADLLLLSTSEEHHLAYVETAELDGETNLKVRQALPETGEMGEDVNQLCQFNGAVKCEPPNNQLHKFTGNLYWNNQTYSIDNQSILLRGCILRNTQWCYGLVIFAGADTKLMQNTGKTMLKRTSIERLMNRLVWFIFMFLLLMATVAAIGNSVWETWTGVNFQLFMPWESYSPNPQMSGFLMFWSYIIILNTVVPISLYVSIEFIRLGQSFFINWDRLMFYDKKNLPAVARTTTLNEELGQIEYVFSDKTGTLTQNIMEFNKCTIAGKRYGDARAKDGTMVYPHEYNIVDLSFNEYAEKNFHFYDHKLIEVITSGDEDCALFFRLIAICHTVMPDESEDGRLVYQAQSPDEGALVSAARNFGFVFKSRTYDTVTILEQGKAVEYKVLAILDFDNVRKRMSVIVQDPQGKIMLMCKGADTVIYERLKEDTDEQFKAQTTEHLDEFAGTGLRTLCLAVKALDQNTFNVWKHAHDQASTALEDREDKLNAVYEEIERDLTLIGATAIEDKLQDGVPETIANLTKANIKIWVLTGDKQETAINIGYSCNMLTESMKNVFIITGYEPEEVEKSIQEAIDEIGRPSAPDSQDDLRTPGKNVMQYIKTKVVNTSRVANGVATPHINNTNEQESYGLVIGGHSLAHALIKDLELKFLELASHCSAVICCRVTPLQKAQVVDLVKRNKKAVTLAIGDGANDVSMIKAAHIGVGISGEEGTQAVLSSDFALGQFRYLERLLLVHGRWSYMRMCKFFGYFFYKNFAFTLVQFWYGIYNGFTAQSTYDDWFVTLYNIVYTSTPIFILALLEQDLNDDYSIRYPKLYLPGQKNELFNIPIFLKSIIWGIITSIILFFIPYGAFAQGMAPTGLDMTDRQTVSTVISTCLILVVTLQVALVTSFWTPVNHFFIWGSIVIFFIFTFALHSSGLYNLITTQFPFVGVATNAYSYPATWFTVLLVIAICILPMVAFRFVHNALYPHYNQQIQKIQMKEKKLSKMKTSESISTLDLFRTKLHLKRRTSRPKSGYAFSHERGFGNLITSGRMSMRKKNGTSTENSPQKVVEETPAPGPSKNSRNEGVVTESYKELPI</sequence>
<dbReference type="InterPro" id="IPR023298">
    <property type="entry name" value="ATPase_P-typ_TM_dom_sf"/>
</dbReference>
<feature type="transmembrane region" description="Helical" evidence="17">
    <location>
        <begin position="1088"/>
        <end position="1108"/>
    </location>
</feature>
<feature type="binding site" evidence="16">
    <location>
        <position position="395"/>
    </location>
    <ligand>
        <name>Mg(2+)</name>
        <dbReference type="ChEBI" id="CHEBI:18420"/>
    </ligand>
</feature>
<feature type="binding site" evidence="15">
    <location>
        <position position="838"/>
    </location>
    <ligand>
        <name>ATP</name>
        <dbReference type="ChEBI" id="CHEBI:30616"/>
    </ligand>
</feature>
<feature type="binding site" evidence="15">
    <location>
        <position position="815"/>
    </location>
    <ligand>
        <name>ATP</name>
        <dbReference type="ChEBI" id="CHEBI:30616"/>
    </ligand>
</feature>
<dbReference type="InterPro" id="IPR044492">
    <property type="entry name" value="P_typ_ATPase_HD_dom"/>
</dbReference>
<feature type="binding site" evidence="15">
    <location>
        <position position="677"/>
    </location>
    <ligand>
        <name>ATP</name>
        <dbReference type="ChEBI" id="CHEBI:30616"/>
    </ligand>
</feature>
<dbReference type="GO" id="GO:0000287">
    <property type="term" value="F:magnesium ion binding"/>
    <property type="evidence" value="ECO:0007669"/>
    <property type="project" value="UniProtKB-UniRule"/>
</dbReference>
<evidence type="ECO:0000259" key="20">
    <source>
        <dbReference type="Pfam" id="PF16212"/>
    </source>
</evidence>
<feature type="binding site" evidence="16">
    <location>
        <position position="397"/>
    </location>
    <ligand>
        <name>Mg(2+)</name>
        <dbReference type="ChEBI" id="CHEBI:18420"/>
    </ligand>
</feature>
<evidence type="ECO:0000256" key="15">
    <source>
        <dbReference type="PIRSR" id="PIRSR606539-2"/>
    </source>
</evidence>
<dbReference type="InterPro" id="IPR032631">
    <property type="entry name" value="P-type_ATPase_N"/>
</dbReference>
<dbReference type="GO" id="GO:0005886">
    <property type="term" value="C:plasma membrane"/>
    <property type="evidence" value="ECO:0007669"/>
    <property type="project" value="TreeGrafter"/>
</dbReference>
<evidence type="ECO:0000256" key="1">
    <source>
        <dbReference type="ARBA" id="ARBA00001946"/>
    </source>
</evidence>
<dbReference type="FunFam" id="2.70.150.10:FF:000025">
    <property type="entry name" value="Phospholipid-transporting ATPase"/>
    <property type="match status" value="1"/>
</dbReference>
<proteinExistence type="evidence at transcript level"/>
<dbReference type="SUPFAM" id="SSF81653">
    <property type="entry name" value="Calcium ATPase, transduction domain A"/>
    <property type="match status" value="1"/>
</dbReference>
<dbReference type="InterPro" id="IPR006539">
    <property type="entry name" value="P-type_ATPase_IV"/>
</dbReference>
<comment type="similarity">
    <text evidence="3 17">Belongs to the cation transport ATPase (P-type) (TC 3.A.3) family. Type IV subfamily.</text>
</comment>
<evidence type="ECO:0000256" key="7">
    <source>
        <dbReference type="ARBA" id="ARBA00022741"/>
    </source>
</evidence>
<evidence type="ECO:0000256" key="11">
    <source>
        <dbReference type="ARBA" id="ARBA00022989"/>
    </source>
</evidence>
<dbReference type="EC" id="7.6.2.1" evidence="17"/>
<feature type="active site" description="4-aspartylphosphate intermediate" evidence="14">
    <location>
        <position position="395"/>
    </location>
</feature>
<comment type="cofactor">
    <cofactor evidence="1 16">
        <name>Mg(2+)</name>
        <dbReference type="ChEBI" id="CHEBI:18420"/>
    </cofactor>
</comment>
<dbReference type="InterPro" id="IPR023299">
    <property type="entry name" value="ATPase_P-typ_cyto_dom_N"/>
</dbReference>
<dbReference type="PANTHER" id="PTHR24092:SF190">
    <property type="entry name" value="PHOSPHOLIPID-TRANSPORTING ATPASE"/>
    <property type="match status" value="1"/>
</dbReference>